<dbReference type="HOGENOM" id="CLU_2212528_0_0_1"/>
<dbReference type="AlphaFoldDB" id="E9G5Z5"/>
<proteinExistence type="predicted"/>
<organism evidence="1 2">
    <name type="scientific">Daphnia pulex</name>
    <name type="common">Water flea</name>
    <dbReference type="NCBI Taxonomy" id="6669"/>
    <lineage>
        <taxon>Eukaryota</taxon>
        <taxon>Metazoa</taxon>
        <taxon>Ecdysozoa</taxon>
        <taxon>Arthropoda</taxon>
        <taxon>Crustacea</taxon>
        <taxon>Branchiopoda</taxon>
        <taxon>Diplostraca</taxon>
        <taxon>Cladocera</taxon>
        <taxon>Anomopoda</taxon>
        <taxon>Daphniidae</taxon>
        <taxon>Daphnia</taxon>
    </lineage>
</organism>
<sequence>MLFKFIQAVNSQCKTRTDLETFWAGCFSDPIVRDAVDELLLVEEKWDQFLQTVDTFMDKTLYSKNQVVGVDEIASLALVNTTDNTSSTMKQLINNQPSVVVFLRHFA</sequence>
<protein>
    <submittedName>
        <fullName evidence="1">Uncharacterized protein</fullName>
    </submittedName>
</protein>
<accession>E9G5Z5</accession>
<dbReference type="EMBL" id="GL732533">
    <property type="protein sequence ID" value="EFX84850.1"/>
    <property type="molecule type" value="Genomic_DNA"/>
</dbReference>
<name>E9G5Z5_DAPPU</name>
<gene>
    <name evidence="1" type="ORF">DAPPUDRAFT_314390</name>
</gene>
<reference evidence="1 2" key="1">
    <citation type="journal article" date="2011" name="Science">
        <title>The ecoresponsive genome of Daphnia pulex.</title>
        <authorList>
            <person name="Colbourne J.K."/>
            <person name="Pfrender M.E."/>
            <person name="Gilbert D."/>
            <person name="Thomas W.K."/>
            <person name="Tucker A."/>
            <person name="Oakley T.H."/>
            <person name="Tokishita S."/>
            <person name="Aerts A."/>
            <person name="Arnold G.J."/>
            <person name="Basu M.K."/>
            <person name="Bauer D.J."/>
            <person name="Caceres C.E."/>
            <person name="Carmel L."/>
            <person name="Casola C."/>
            <person name="Choi J.H."/>
            <person name="Detter J.C."/>
            <person name="Dong Q."/>
            <person name="Dusheyko S."/>
            <person name="Eads B.D."/>
            <person name="Frohlich T."/>
            <person name="Geiler-Samerotte K.A."/>
            <person name="Gerlach D."/>
            <person name="Hatcher P."/>
            <person name="Jogdeo S."/>
            <person name="Krijgsveld J."/>
            <person name="Kriventseva E.V."/>
            <person name="Kultz D."/>
            <person name="Laforsch C."/>
            <person name="Lindquist E."/>
            <person name="Lopez J."/>
            <person name="Manak J.R."/>
            <person name="Muller J."/>
            <person name="Pangilinan J."/>
            <person name="Patwardhan R.P."/>
            <person name="Pitluck S."/>
            <person name="Pritham E.J."/>
            <person name="Rechtsteiner A."/>
            <person name="Rho M."/>
            <person name="Rogozin I.B."/>
            <person name="Sakarya O."/>
            <person name="Salamov A."/>
            <person name="Schaack S."/>
            <person name="Shapiro H."/>
            <person name="Shiga Y."/>
            <person name="Skalitzky C."/>
            <person name="Smith Z."/>
            <person name="Souvorov A."/>
            <person name="Sung W."/>
            <person name="Tang Z."/>
            <person name="Tsuchiya D."/>
            <person name="Tu H."/>
            <person name="Vos H."/>
            <person name="Wang M."/>
            <person name="Wolf Y.I."/>
            <person name="Yamagata H."/>
            <person name="Yamada T."/>
            <person name="Ye Y."/>
            <person name="Shaw J.R."/>
            <person name="Andrews J."/>
            <person name="Crease T.J."/>
            <person name="Tang H."/>
            <person name="Lucas S.M."/>
            <person name="Robertson H.M."/>
            <person name="Bork P."/>
            <person name="Koonin E.V."/>
            <person name="Zdobnov E.M."/>
            <person name="Grigoriev I.V."/>
            <person name="Lynch M."/>
            <person name="Boore J.L."/>
        </authorList>
    </citation>
    <scope>NUCLEOTIDE SEQUENCE [LARGE SCALE GENOMIC DNA]</scope>
</reference>
<dbReference type="OrthoDB" id="40334at2759"/>
<keyword evidence="2" id="KW-1185">Reference proteome</keyword>
<dbReference type="InParanoid" id="E9G5Z5"/>
<evidence type="ECO:0000313" key="1">
    <source>
        <dbReference type="EMBL" id="EFX84850.1"/>
    </source>
</evidence>
<dbReference type="KEGG" id="dpx:DAPPUDRAFT_314390"/>
<evidence type="ECO:0000313" key="2">
    <source>
        <dbReference type="Proteomes" id="UP000000305"/>
    </source>
</evidence>
<dbReference type="Proteomes" id="UP000000305">
    <property type="component" value="Unassembled WGS sequence"/>
</dbReference>